<comment type="caution">
    <text evidence="1">The sequence shown here is derived from an EMBL/GenBank/DDBJ whole genome shotgun (WGS) entry which is preliminary data.</text>
</comment>
<dbReference type="Proteomes" id="UP000236290">
    <property type="component" value="Unassembled WGS sequence"/>
</dbReference>
<sequence length="139" mass="16097">MRKDHRLKEALDIRRIDEVLVSYTDHGYDFCVQDDVNLDQPQLVLVTIACMYKLIKANPSRFTEPTVGVEKDECVWGIHHEDWQRAYAVIFYVKYRREYFARCPNAGQAEYMRAGRAKVDCFAYATPDVIAAVAARQGM</sequence>
<protein>
    <submittedName>
        <fullName evidence="1">Uncharacterized protein</fullName>
    </submittedName>
</protein>
<organism evidence="1 2">
    <name type="scientific">Trichoderma harzianum</name>
    <name type="common">Hypocrea lixii</name>
    <dbReference type="NCBI Taxonomy" id="5544"/>
    <lineage>
        <taxon>Eukaryota</taxon>
        <taxon>Fungi</taxon>
        <taxon>Dikarya</taxon>
        <taxon>Ascomycota</taxon>
        <taxon>Pezizomycotina</taxon>
        <taxon>Sordariomycetes</taxon>
        <taxon>Hypocreomycetidae</taxon>
        <taxon>Hypocreales</taxon>
        <taxon>Hypocreaceae</taxon>
        <taxon>Trichoderma</taxon>
    </lineage>
</organism>
<evidence type="ECO:0000313" key="1">
    <source>
        <dbReference type="EMBL" id="PNP55127.1"/>
    </source>
</evidence>
<reference evidence="1 2" key="1">
    <citation type="submission" date="2017-02" db="EMBL/GenBank/DDBJ databases">
        <title>Genomes of Trichoderma spp. with biocontrol activity.</title>
        <authorList>
            <person name="Gardiner D."/>
            <person name="Kazan K."/>
            <person name="Vos C."/>
            <person name="Harvey P."/>
        </authorList>
    </citation>
    <scope>NUCLEOTIDE SEQUENCE [LARGE SCALE GENOMIC DNA]</scope>
    <source>
        <strain evidence="1 2">Tr1</strain>
    </source>
</reference>
<evidence type="ECO:0000313" key="2">
    <source>
        <dbReference type="Proteomes" id="UP000236290"/>
    </source>
</evidence>
<gene>
    <name evidence="1" type="ORF">THARTR1_04816</name>
</gene>
<accession>A0A2K0UBH2</accession>
<dbReference type="AlphaFoldDB" id="A0A2K0UBH2"/>
<name>A0A2K0UBH2_TRIHA</name>
<proteinExistence type="predicted"/>
<dbReference type="OrthoDB" id="4896575at2759"/>
<dbReference type="EMBL" id="MTYI01000056">
    <property type="protein sequence ID" value="PNP55127.1"/>
    <property type="molecule type" value="Genomic_DNA"/>
</dbReference>